<evidence type="ECO:0000256" key="5">
    <source>
        <dbReference type="PIRSR" id="PIRSR606823-1"/>
    </source>
</evidence>
<evidence type="ECO:0000256" key="7">
    <source>
        <dbReference type="RuleBase" id="RU366019"/>
    </source>
</evidence>
<dbReference type="InterPro" id="IPR038445">
    <property type="entry name" value="NCDase_C_sf"/>
</dbReference>
<feature type="domain" description="Neutral/alkaline non-lysosomal ceramidase C-terminal" evidence="10">
    <location>
        <begin position="536"/>
        <end position="696"/>
    </location>
</feature>
<dbReference type="GO" id="GO:0046514">
    <property type="term" value="P:ceramide catabolic process"/>
    <property type="evidence" value="ECO:0007669"/>
    <property type="project" value="InterPro"/>
</dbReference>
<proteinExistence type="inferred from homology"/>
<evidence type="ECO:0000313" key="12">
    <source>
        <dbReference type="Proteomes" id="UP001153737"/>
    </source>
</evidence>
<evidence type="ECO:0000256" key="4">
    <source>
        <dbReference type="ARBA" id="ARBA00022801"/>
    </source>
</evidence>
<feature type="domain" description="Neutral/alkaline non-lysosomal ceramidase N-terminal" evidence="9">
    <location>
        <begin position="25"/>
        <end position="533"/>
    </location>
</feature>
<dbReference type="GO" id="GO:0017040">
    <property type="term" value="F:N-acylsphingosine amidohydrolase activity"/>
    <property type="evidence" value="ECO:0007669"/>
    <property type="project" value="UniProtKB-UniRule"/>
</dbReference>
<reference evidence="11" key="1">
    <citation type="submission" date="2022-01" db="EMBL/GenBank/DDBJ databases">
        <authorList>
            <person name="King R."/>
        </authorList>
    </citation>
    <scope>NUCLEOTIDE SEQUENCE</scope>
</reference>
<evidence type="ECO:0000259" key="10">
    <source>
        <dbReference type="Pfam" id="PF17048"/>
    </source>
</evidence>
<dbReference type="Proteomes" id="UP001153737">
    <property type="component" value="Chromosome 17"/>
</dbReference>
<feature type="binding site" evidence="6">
    <location>
        <position position="225"/>
    </location>
    <ligand>
        <name>Zn(2+)</name>
        <dbReference type="ChEBI" id="CHEBI:29105"/>
    </ligand>
</feature>
<evidence type="ECO:0000259" key="9">
    <source>
        <dbReference type="Pfam" id="PF04734"/>
    </source>
</evidence>
<dbReference type="PANTHER" id="PTHR12670">
    <property type="entry name" value="CERAMIDASE"/>
    <property type="match status" value="1"/>
</dbReference>
<feature type="binding site" evidence="6">
    <location>
        <position position="505"/>
    </location>
    <ligand>
        <name>Zn(2+)</name>
        <dbReference type="ChEBI" id="CHEBI:29105"/>
    </ligand>
</feature>
<dbReference type="Pfam" id="PF17048">
    <property type="entry name" value="Ceramidse_alk_C"/>
    <property type="match status" value="1"/>
</dbReference>
<evidence type="ECO:0000256" key="1">
    <source>
        <dbReference type="ARBA" id="ARBA00009835"/>
    </source>
</evidence>
<keyword evidence="6" id="KW-0479">Metal-binding</keyword>
<organism evidence="11 12">
    <name type="scientific">Phaedon cochleariae</name>
    <name type="common">Mustard beetle</name>
    <dbReference type="NCBI Taxonomy" id="80249"/>
    <lineage>
        <taxon>Eukaryota</taxon>
        <taxon>Metazoa</taxon>
        <taxon>Ecdysozoa</taxon>
        <taxon>Arthropoda</taxon>
        <taxon>Hexapoda</taxon>
        <taxon>Insecta</taxon>
        <taxon>Pterygota</taxon>
        <taxon>Neoptera</taxon>
        <taxon>Endopterygota</taxon>
        <taxon>Coleoptera</taxon>
        <taxon>Polyphaga</taxon>
        <taxon>Cucujiformia</taxon>
        <taxon>Chrysomeloidea</taxon>
        <taxon>Chrysomelidae</taxon>
        <taxon>Chrysomelinae</taxon>
        <taxon>Chrysomelini</taxon>
        <taxon>Phaedon</taxon>
    </lineage>
</organism>
<dbReference type="EC" id="3.5.1.23" evidence="2 7"/>
<dbReference type="GO" id="GO:0042759">
    <property type="term" value="P:long-chain fatty acid biosynthetic process"/>
    <property type="evidence" value="ECO:0007669"/>
    <property type="project" value="TreeGrafter"/>
</dbReference>
<keyword evidence="6" id="KW-0862">Zinc</keyword>
<dbReference type="Gene3D" id="2.60.40.2300">
    <property type="entry name" value="Neutral/alkaline non-lysosomal ceramidase, C-terminal domain"/>
    <property type="match status" value="1"/>
</dbReference>
<keyword evidence="8" id="KW-0732">Signal</keyword>
<feature type="signal peptide" evidence="8">
    <location>
        <begin position="1"/>
        <end position="23"/>
    </location>
</feature>
<feature type="active site" description="Nucleophile" evidence="5">
    <location>
        <position position="276"/>
    </location>
</feature>
<evidence type="ECO:0000256" key="6">
    <source>
        <dbReference type="PIRSR" id="PIRSR606823-2"/>
    </source>
</evidence>
<dbReference type="GO" id="GO:0016020">
    <property type="term" value="C:membrane"/>
    <property type="evidence" value="ECO:0007669"/>
    <property type="project" value="GOC"/>
</dbReference>
<dbReference type="AlphaFoldDB" id="A0A9P0DM27"/>
<protein>
    <recommendedName>
        <fullName evidence="3 7">Neutral ceramidase</fullName>
        <ecNumber evidence="2 7">3.5.1.23</ecNumber>
    </recommendedName>
</protein>
<feature type="binding site" evidence="6">
    <location>
        <position position="115"/>
    </location>
    <ligand>
        <name>Zn(2+)</name>
        <dbReference type="ChEBI" id="CHEBI:29105"/>
    </ligand>
</feature>
<dbReference type="PANTHER" id="PTHR12670:SF1">
    <property type="entry name" value="NEUTRAL CERAMIDASE"/>
    <property type="match status" value="1"/>
</dbReference>
<feature type="binding site" evidence="6">
    <location>
        <position position="465"/>
    </location>
    <ligand>
        <name>Zn(2+)</name>
        <dbReference type="ChEBI" id="CHEBI:29105"/>
    </ligand>
</feature>
<dbReference type="InterPro" id="IPR031331">
    <property type="entry name" value="NEUT/ALK_ceramidase_C"/>
</dbReference>
<dbReference type="EMBL" id="OU896723">
    <property type="protein sequence ID" value="CAH1154861.1"/>
    <property type="molecule type" value="Genomic_DNA"/>
</dbReference>
<dbReference type="GO" id="GO:0046872">
    <property type="term" value="F:metal ion binding"/>
    <property type="evidence" value="ECO:0007669"/>
    <property type="project" value="UniProtKB-KW"/>
</dbReference>
<dbReference type="Pfam" id="PF04734">
    <property type="entry name" value="Ceramidase_alk"/>
    <property type="match status" value="1"/>
</dbReference>
<keyword evidence="4 7" id="KW-0378">Hydrolase</keyword>
<evidence type="ECO:0000256" key="2">
    <source>
        <dbReference type="ARBA" id="ARBA00011891"/>
    </source>
</evidence>
<evidence type="ECO:0000313" key="11">
    <source>
        <dbReference type="EMBL" id="CAH1154861.1"/>
    </source>
</evidence>
<gene>
    <name evidence="11" type="ORF">PHAECO_LOCUS5727</name>
</gene>
<feature type="chain" id="PRO_5040313109" description="Neutral ceramidase" evidence="8">
    <location>
        <begin position="24"/>
        <end position="698"/>
    </location>
</feature>
<sequence>MKETLVLTGSLLIFSLVSQTTEAAYTIGVGRADCTGPSAEITFMGYAKATQKGCGIHLRQYSRAYIFDDGSKRVLFVTVDACMMNHGIRKEVISRLSQSYNDTYTFDNVVISGTHTHSTPGGFMEDVMYDVPALGFVKETFDALVDGIVRSIRRAHNKMVDARIFINSGEVDGANINRSPASYLFNPEEERQRYAHNTDKELVQMKFVSTVDNRTIGAINWYAVHPTSMNNTNCLVSTDNVGYASILLETSRDPDSLPGQGQFVGAFASTNLGDVSPNTDGPRCQNTGERCDNPSSTCNGEAKYCVAAGPGHNIFESTDIIARMLYDKATELLTSDNSTEVTGEIRFIHQFVRMPNQTAQYRMDNGTVIEVRGCAPAMGYSFAAGTTDGPGEFDFTQATKTSNTFWNLVRDFIFPPTPDDVACHAPKPILIMSGNIKIPYEWQPEVVSTQILMIGNAVLAPVSGEFTTMSGRRLRDTVRQAIVDNGGPSDARVILCGLSNVYTSYIATYEEYQLQRYEGASTIYGPHTLTIYLKLYKELASNMMNNVAVTSEASPYQFPKHLLGLVPPVIFDSSGWFFNFGDCIQQPPSEVTVNDTVVVKFISGHPRNNLLHESTFLTVEKYENGKWKVIATDSNWETKFIWRRTDFVKGSSEAEIRWHVTGNVEPGTYRISHFGFYKYILGGVFPYDGTTRNFTVRN</sequence>
<dbReference type="InterPro" id="IPR006823">
    <property type="entry name" value="Ceramidase_alk"/>
</dbReference>
<comment type="cofactor">
    <cofactor evidence="6">
        <name>Zn(2+)</name>
        <dbReference type="ChEBI" id="CHEBI:29105"/>
    </cofactor>
    <text evidence="6">Binds 1 zinc ion per subunit.</text>
</comment>
<keyword evidence="7" id="KW-0443">Lipid metabolism</keyword>
<comment type="catalytic activity">
    <reaction evidence="7">
        <text>an N-acylsphing-4-enine + H2O = sphing-4-enine + a fatty acid</text>
        <dbReference type="Rhea" id="RHEA:20856"/>
        <dbReference type="ChEBI" id="CHEBI:15377"/>
        <dbReference type="ChEBI" id="CHEBI:28868"/>
        <dbReference type="ChEBI" id="CHEBI:52639"/>
        <dbReference type="ChEBI" id="CHEBI:57756"/>
        <dbReference type="EC" id="3.5.1.23"/>
    </reaction>
</comment>
<dbReference type="OrthoDB" id="2015515at2759"/>
<comment type="similarity">
    <text evidence="1 7">Belongs to the neutral ceramidase family.</text>
</comment>
<accession>A0A9P0DM27</accession>
<keyword evidence="12" id="KW-1185">Reference proteome</keyword>
<name>A0A9P0DM27_PHACE</name>
<dbReference type="GO" id="GO:0046512">
    <property type="term" value="P:sphingosine biosynthetic process"/>
    <property type="evidence" value="ECO:0007669"/>
    <property type="project" value="TreeGrafter"/>
</dbReference>
<dbReference type="InterPro" id="IPR031329">
    <property type="entry name" value="NEUT/ALK_ceramidase_N"/>
</dbReference>
<evidence type="ECO:0000256" key="3">
    <source>
        <dbReference type="ARBA" id="ARBA00019235"/>
    </source>
</evidence>
<keyword evidence="7" id="KW-0746">Sphingolipid metabolism</keyword>
<reference evidence="11" key="2">
    <citation type="submission" date="2022-10" db="EMBL/GenBank/DDBJ databases">
        <authorList>
            <consortium name="ENA_rothamsted_submissions"/>
            <consortium name="culmorum"/>
            <person name="King R."/>
        </authorList>
    </citation>
    <scope>NUCLEOTIDE SEQUENCE</scope>
</reference>
<dbReference type="GO" id="GO:0005576">
    <property type="term" value="C:extracellular region"/>
    <property type="evidence" value="ECO:0007669"/>
    <property type="project" value="TreeGrafter"/>
</dbReference>
<evidence type="ECO:0000256" key="8">
    <source>
        <dbReference type="SAM" id="SignalP"/>
    </source>
</evidence>